<reference evidence="1" key="1">
    <citation type="submission" date="2018-05" db="EMBL/GenBank/DDBJ databases">
        <authorList>
            <person name="Lanie J.A."/>
            <person name="Ng W.-L."/>
            <person name="Kazmierczak K.M."/>
            <person name="Andrzejewski T.M."/>
            <person name="Davidsen T.M."/>
            <person name="Wayne K.J."/>
            <person name="Tettelin H."/>
            <person name="Glass J.I."/>
            <person name="Rusch D."/>
            <person name="Podicherti R."/>
            <person name="Tsui H.-C.T."/>
            <person name="Winkler M.E."/>
        </authorList>
    </citation>
    <scope>NUCLEOTIDE SEQUENCE</scope>
</reference>
<organism evidence="1">
    <name type="scientific">marine metagenome</name>
    <dbReference type="NCBI Taxonomy" id="408172"/>
    <lineage>
        <taxon>unclassified sequences</taxon>
        <taxon>metagenomes</taxon>
        <taxon>ecological metagenomes</taxon>
    </lineage>
</organism>
<gene>
    <name evidence="1" type="ORF">METZ01_LOCUS369572</name>
</gene>
<name>A0A382T5Q1_9ZZZZ</name>
<dbReference type="AlphaFoldDB" id="A0A382T5Q1"/>
<accession>A0A382T5Q1</accession>
<protein>
    <submittedName>
        <fullName evidence="1">Uncharacterized protein</fullName>
    </submittedName>
</protein>
<proteinExistence type="predicted"/>
<evidence type="ECO:0000313" key="1">
    <source>
        <dbReference type="EMBL" id="SVD16718.1"/>
    </source>
</evidence>
<dbReference type="EMBL" id="UINC01133653">
    <property type="protein sequence ID" value="SVD16718.1"/>
    <property type="molecule type" value="Genomic_DNA"/>
</dbReference>
<sequence>MYKFILLSRNENPEQDFHNIKTRTSPVYNYCLGDDKCEIMNRHVCLPIWYGLEDSTLDNVVSELHR</sequence>